<dbReference type="Proteomes" id="UP001597380">
    <property type="component" value="Unassembled WGS sequence"/>
</dbReference>
<dbReference type="InterPro" id="IPR029039">
    <property type="entry name" value="Flavoprotein-like_sf"/>
</dbReference>
<reference evidence="4" key="1">
    <citation type="journal article" date="2019" name="Int. J. Syst. Evol. Microbiol.">
        <title>The Global Catalogue of Microorganisms (GCM) 10K type strain sequencing project: providing services to taxonomists for standard genome sequencing and annotation.</title>
        <authorList>
            <consortium name="The Broad Institute Genomics Platform"/>
            <consortium name="The Broad Institute Genome Sequencing Center for Infectious Disease"/>
            <person name="Wu L."/>
            <person name="Ma J."/>
        </authorList>
    </citation>
    <scope>NUCLEOTIDE SEQUENCE [LARGE SCALE GENOMIC DNA]</scope>
    <source>
        <strain evidence="4">CGMCC 1.10992</strain>
    </source>
</reference>
<organism evidence="3 4">
    <name type="scientific">Corallincola platygyrae</name>
    <dbReference type="NCBI Taxonomy" id="1193278"/>
    <lineage>
        <taxon>Bacteria</taxon>
        <taxon>Pseudomonadati</taxon>
        <taxon>Pseudomonadota</taxon>
        <taxon>Gammaproteobacteria</taxon>
        <taxon>Alteromonadales</taxon>
        <taxon>Psychromonadaceae</taxon>
        <taxon>Corallincola</taxon>
    </lineage>
</organism>
<protein>
    <submittedName>
        <fullName evidence="3">NAD(P)H-dependent oxidoreductase</fullName>
    </submittedName>
</protein>
<dbReference type="Pfam" id="PF02525">
    <property type="entry name" value="Flavodoxin_2"/>
    <property type="match status" value="1"/>
</dbReference>
<feature type="domain" description="Flavodoxin-like fold" evidence="2">
    <location>
        <begin position="4"/>
        <end position="171"/>
    </location>
</feature>
<dbReference type="SUPFAM" id="SSF52218">
    <property type="entry name" value="Flavoproteins"/>
    <property type="match status" value="1"/>
</dbReference>
<dbReference type="InterPro" id="IPR003680">
    <property type="entry name" value="Flavodoxin_fold"/>
</dbReference>
<keyword evidence="4" id="KW-1185">Reference proteome</keyword>
<evidence type="ECO:0000313" key="4">
    <source>
        <dbReference type="Proteomes" id="UP001597380"/>
    </source>
</evidence>
<dbReference type="EMBL" id="JBHUHT010000007">
    <property type="protein sequence ID" value="MFD2095099.1"/>
    <property type="molecule type" value="Genomic_DNA"/>
</dbReference>
<keyword evidence="1" id="KW-0560">Oxidoreductase</keyword>
<dbReference type="PANTHER" id="PTHR47307">
    <property type="entry name" value="GLUTATHIONE-REGULATED POTASSIUM-EFFLUX SYSTEM ANCILLARY PROTEIN KEFG"/>
    <property type="match status" value="1"/>
</dbReference>
<comment type="caution">
    <text evidence="3">The sequence shown here is derived from an EMBL/GenBank/DDBJ whole genome shotgun (WGS) entry which is preliminary data.</text>
</comment>
<gene>
    <name evidence="3" type="ORF">ACFSJ3_03820</name>
</gene>
<dbReference type="RefSeq" id="WP_377776179.1">
    <property type="nucleotide sequence ID" value="NZ_BAABLI010000004.1"/>
</dbReference>
<evidence type="ECO:0000256" key="1">
    <source>
        <dbReference type="ARBA" id="ARBA00023002"/>
    </source>
</evidence>
<dbReference type="InterPro" id="IPR046980">
    <property type="entry name" value="KefG/KefF"/>
</dbReference>
<dbReference type="PANTHER" id="PTHR47307:SF1">
    <property type="entry name" value="GLUTATHIONE-REGULATED POTASSIUM-EFFLUX SYSTEM ANCILLARY PROTEIN KEFG"/>
    <property type="match status" value="1"/>
</dbReference>
<proteinExistence type="predicted"/>
<sequence>MKQKILLLFAHPSQHRSQANLPLFKAAQNIEGVTCVDLYGEYPDYHIDIDREQQRLLAHDIIVFMFPFYWYSTPALLKEWQDLVLEYGFAYGQGGTALAGKHFMCALTAGGSEKAYRADGYNHFTLGELLQPLEQTANICGMKYLPPFAIFGSRTAATDGRLQEHIQQWTRLLSAISEGRFDMEGGCKATSLVNQLDKLILEAV</sequence>
<evidence type="ECO:0000313" key="3">
    <source>
        <dbReference type="EMBL" id="MFD2095099.1"/>
    </source>
</evidence>
<dbReference type="Gene3D" id="3.40.50.360">
    <property type="match status" value="1"/>
</dbReference>
<accession>A0ABW4XK03</accession>
<name>A0ABW4XK03_9GAMM</name>
<evidence type="ECO:0000259" key="2">
    <source>
        <dbReference type="Pfam" id="PF02525"/>
    </source>
</evidence>